<organism evidence="18 19">
    <name type="scientific">Nocardioides iriomotensis</name>
    <dbReference type="NCBI Taxonomy" id="715784"/>
    <lineage>
        <taxon>Bacteria</taxon>
        <taxon>Bacillati</taxon>
        <taxon>Actinomycetota</taxon>
        <taxon>Actinomycetes</taxon>
        <taxon>Propionibacteriales</taxon>
        <taxon>Nocardioidaceae</taxon>
        <taxon>Nocardioides</taxon>
    </lineage>
</organism>
<dbReference type="Gene3D" id="2.160.20.60">
    <property type="entry name" value="Glutamate synthase, alpha subunit, C-terminal domain"/>
    <property type="match status" value="1"/>
</dbReference>
<comment type="similarity">
    <text evidence="4">Belongs to the glutamate synthase family.</text>
</comment>
<keyword evidence="13" id="KW-0411">Iron-sulfur</keyword>
<feature type="domain" description="Glutamine amidotransferase type-2" evidence="17">
    <location>
        <begin position="20"/>
        <end position="418"/>
    </location>
</feature>
<keyword evidence="11 18" id="KW-0560">Oxidoreductase</keyword>
<dbReference type="Pfam" id="PF00310">
    <property type="entry name" value="GATase_2"/>
    <property type="match status" value="1"/>
</dbReference>
<dbReference type="InterPro" id="IPR013785">
    <property type="entry name" value="Aldolase_TIM"/>
</dbReference>
<keyword evidence="7" id="KW-0288">FMN</keyword>
<dbReference type="CDD" id="cd00982">
    <property type="entry name" value="gltB_C"/>
    <property type="match status" value="1"/>
</dbReference>
<keyword evidence="10" id="KW-0315">Glutamine amidotransferase</keyword>
<evidence type="ECO:0000256" key="14">
    <source>
        <dbReference type="ARBA" id="ARBA00023164"/>
    </source>
</evidence>
<keyword evidence="14" id="KW-0314">Glutamate biosynthesis</keyword>
<dbReference type="Pfam" id="PF01645">
    <property type="entry name" value="Glu_synthase"/>
    <property type="match status" value="1"/>
</dbReference>
<dbReference type="Proteomes" id="UP000291189">
    <property type="component" value="Unassembled WGS sequence"/>
</dbReference>
<evidence type="ECO:0000259" key="17">
    <source>
        <dbReference type="PROSITE" id="PS51278"/>
    </source>
</evidence>
<dbReference type="EMBL" id="SDPU01000022">
    <property type="protein sequence ID" value="RYU11894.1"/>
    <property type="molecule type" value="Genomic_DNA"/>
</dbReference>
<dbReference type="PANTHER" id="PTHR11938:SF133">
    <property type="entry name" value="GLUTAMATE SYNTHASE (NADH)"/>
    <property type="match status" value="1"/>
</dbReference>
<evidence type="ECO:0000256" key="9">
    <source>
        <dbReference type="ARBA" id="ARBA00022827"/>
    </source>
</evidence>
<dbReference type="InterPro" id="IPR029055">
    <property type="entry name" value="Ntn_hydrolases_N"/>
</dbReference>
<dbReference type="Gene3D" id="3.60.20.10">
    <property type="entry name" value="Glutamine Phosphoribosylpyrophosphate, subunit 1, domain 1"/>
    <property type="match status" value="1"/>
</dbReference>
<evidence type="ECO:0000256" key="13">
    <source>
        <dbReference type="ARBA" id="ARBA00023014"/>
    </source>
</evidence>
<dbReference type="FunFam" id="3.60.20.10:FF:000001">
    <property type="entry name" value="Glutamate synthase, large subunit"/>
    <property type="match status" value="1"/>
</dbReference>
<evidence type="ECO:0000256" key="1">
    <source>
        <dbReference type="ARBA" id="ARBA00001917"/>
    </source>
</evidence>
<sequence>MHAFPPPQGLYDGRHEHDACGVAFVGTLTGVASHDIVEKAITALRNLEHRGATGAEPDTGDGAGILLGVPDRFLREEAAALGFELPGPRSYAVGTAFLPGDDEHVAKTRQRIEELAAEEGLTVLGWRDVPTDPSMLGATSRSVMPSFSQLFVATTGAPLIGMPLERRAFCLRKRAERETDVYFPSLSSRTIAYKGMLTTDQLDRFYPELTDERVESAVAVVHSRFSTNTFPSWPLSHPFRFIAHNGEINTVMGNRNWMRAREALLASDLLASPDGTGSAEDLERLFPICTPGASDSASFDEVLELLHLGGRSLPHAVLMMIPEAWENHAEMDPARRAFYQFHSSMMEPWDGPACVVFTDGSQVGAVLDRNGLRPSRYWVTDDGLVVLASEVGVLDIDPATVVRKGRLQPGRMFLVDTDEHRIIEDEEIKGELAAEHPYDEWLHAGMIHLGDLPDREHIVHTHASVTRRQQIFGYTEEEKRVLLTPMARTGGEPLGSMGTDSPIAALSDRPRLLFDYFSQLFAQVTNPPLDAIREELVTSLAGTIGPEANLLEPTPASCRQVVLPFPVITNDELAKIRHINRDGDLPGFITHVSRGLYEVEGGGAALERRIEEICQEVSTAIAGGARVIVLSDRHSTAELAPIPSLLLTGAVHHHLVREKTRTQVGLVIEAGDVREVHHVALLIGFGAAAVNPYLAMESVEDLARDAHYVDVDGDKAVKNLVKALGKGVLKVMSKMGVSTVASYTGAQIFEAVGLSQELVDRYFTGTTSKLGGIGLDTVAEEVARRHRKAYPVDGLAPAHRQLEIGGEYQWRREGEPHLFDPETVFRLQHSTRAGRYDVFKQYTARVNEQSERLMTLRGLFGFKDGEATGRTPISIEEVEPASEIVKRFSTGAMSYGSISQEAHETLAIAMNRLGGKSNTGEGGEDPDRLYDPERRSSIKQVASGRFGVTSEYLTNSDDIQIKMAQGAKPGEGGQLPGHKVYPWVARTRHSTPGVGLISPPPHHDIYSIEDLAQLIHDLKNSNPSARVHVKLVAEVGVGTVAAGVSKAHADVVLISGHDGGTGASPLTSLKHAGGPWELGLAETQQTLLLNGLRDRIVVQTDGQLKTGRDVVVAALLGAEEFGFATAPLVVSGCIMMRVCHLDTCPVGVATQNPVLRERYAGKAEHVVNFFMYVAEEVRELLAELGFRTLEEAVGHAEVLDVHRAVDHWKAAGLDLTPVLHVPELPEGAARHNTTGQDHGLDKALDNELVSLAEAALEDGDPVRAQIPIRNVNRTVGTILGHEVTKRYKGEGLPDGTIDITFTGSAGQSFGAFVPRGITLRLEGDANDYVGKGLSGGRIVVRPDRAASFDASGQIIAGNVIGYGATSGQIFLRGQVGERFCVRNSGATAVVEGVGDHGCEYMTGGRVVVLGPTGRNFAAGMSGGVAFVLDLDEGRVNPELVELAPVDGDAAVELEGLVKQHHEETGSTVAEELLADWPNAVRRFTEVMPTDFKKVLAAKEQAEADGLSDDETATKMMEALHG</sequence>
<evidence type="ECO:0000256" key="5">
    <source>
        <dbReference type="ARBA" id="ARBA00022605"/>
    </source>
</evidence>
<dbReference type="PROSITE" id="PS51278">
    <property type="entry name" value="GATASE_TYPE_2"/>
    <property type="match status" value="1"/>
</dbReference>
<dbReference type="FunFam" id="3.20.20.70:FF:000053">
    <property type="entry name" value="Glutamate synthase large subunit"/>
    <property type="match status" value="1"/>
</dbReference>
<evidence type="ECO:0000256" key="12">
    <source>
        <dbReference type="ARBA" id="ARBA00023004"/>
    </source>
</evidence>
<keyword evidence="8" id="KW-0479">Metal-binding</keyword>
<dbReference type="OrthoDB" id="9758182at2"/>
<comment type="cofactor">
    <cofactor evidence="1">
        <name>FMN</name>
        <dbReference type="ChEBI" id="CHEBI:58210"/>
    </cofactor>
</comment>
<dbReference type="SUPFAM" id="SSF69336">
    <property type="entry name" value="Alpha subunit of glutamate synthase, C-terminal domain"/>
    <property type="match status" value="1"/>
</dbReference>
<dbReference type="InterPro" id="IPR002489">
    <property type="entry name" value="Glu_synth_asu_C"/>
</dbReference>
<dbReference type="InterPro" id="IPR036485">
    <property type="entry name" value="Glu_synth_asu_C_sf"/>
</dbReference>
<dbReference type="EC" id="1.4.1.13" evidence="18"/>
<keyword evidence="15" id="KW-0003">3Fe-4S</keyword>
<keyword evidence="9" id="KW-0274">FAD</keyword>
<evidence type="ECO:0000256" key="2">
    <source>
        <dbReference type="ARBA" id="ARBA00001927"/>
    </source>
</evidence>
<dbReference type="SUPFAM" id="SSF56235">
    <property type="entry name" value="N-terminal nucleophile aminohydrolases (Ntn hydrolases)"/>
    <property type="match status" value="1"/>
</dbReference>
<comment type="pathway">
    <text evidence="16">Amino-acid biosynthesis.</text>
</comment>
<comment type="cofactor">
    <cofactor evidence="2">
        <name>[3Fe-4S] cluster</name>
        <dbReference type="ChEBI" id="CHEBI:21137"/>
    </cofactor>
</comment>
<gene>
    <name evidence="18" type="primary">gltB</name>
    <name evidence="18" type="ORF">ETU37_11585</name>
</gene>
<evidence type="ECO:0000256" key="10">
    <source>
        <dbReference type="ARBA" id="ARBA00022962"/>
    </source>
</evidence>
<dbReference type="CDD" id="cd00713">
    <property type="entry name" value="GltS"/>
    <property type="match status" value="1"/>
</dbReference>
<dbReference type="RefSeq" id="WP_129987482.1">
    <property type="nucleotide sequence ID" value="NZ_SDPU01000022.1"/>
</dbReference>
<protein>
    <submittedName>
        <fullName evidence="18">Glutamate synthase large subunit</fullName>
        <ecNumber evidence="18">1.4.1.13</ecNumber>
    </submittedName>
</protein>
<reference evidence="18 19" key="1">
    <citation type="submission" date="2019-01" db="EMBL/GenBank/DDBJ databases">
        <title>Nocardioides guangzhouensis sp. nov., an actinobacterium isolated from soil.</title>
        <authorList>
            <person name="Fu Y."/>
            <person name="Cai Y."/>
            <person name="Lin Z."/>
            <person name="Chen P."/>
        </authorList>
    </citation>
    <scope>NUCLEOTIDE SEQUENCE [LARGE SCALE GENOMIC DNA]</scope>
    <source>
        <strain evidence="18 19">NBRC 105384</strain>
    </source>
</reference>
<dbReference type="InterPro" id="IPR002932">
    <property type="entry name" value="Glu_synthdom"/>
</dbReference>
<dbReference type="InterPro" id="IPR017932">
    <property type="entry name" value="GATase_2_dom"/>
</dbReference>
<keyword evidence="5" id="KW-0028">Amino-acid biosynthesis</keyword>
<dbReference type="GO" id="GO:0019676">
    <property type="term" value="P:ammonia assimilation cycle"/>
    <property type="evidence" value="ECO:0007669"/>
    <property type="project" value="TreeGrafter"/>
</dbReference>
<evidence type="ECO:0000256" key="16">
    <source>
        <dbReference type="ARBA" id="ARBA00029440"/>
    </source>
</evidence>
<accession>A0A4Q5J0L9</accession>
<keyword evidence="19" id="KW-1185">Reference proteome</keyword>
<comment type="cofactor">
    <cofactor evidence="3">
        <name>FAD</name>
        <dbReference type="ChEBI" id="CHEBI:57692"/>
    </cofactor>
</comment>
<dbReference type="SUPFAM" id="SSF51395">
    <property type="entry name" value="FMN-linked oxidoreductases"/>
    <property type="match status" value="1"/>
</dbReference>
<dbReference type="Pfam" id="PF01493">
    <property type="entry name" value="GXGXG"/>
    <property type="match status" value="1"/>
</dbReference>
<evidence type="ECO:0000256" key="11">
    <source>
        <dbReference type="ARBA" id="ARBA00023002"/>
    </source>
</evidence>
<evidence type="ECO:0000256" key="8">
    <source>
        <dbReference type="ARBA" id="ARBA00022723"/>
    </source>
</evidence>
<evidence type="ECO:0000256" key="3">
    <source>
        <dbReference type="ARBA" id="ARBA00001974"/>
    </source>
</evidence>
<dbReference type="GO" id="GO:0006537">
    <property type="term" value="P:glutamate biosynthetic process"/>
    <property type="evidence" value="ECO:0007669"/>
    <property type="project" value="UniProtKB-KW"/>
</dbReference>
<name>A0A4Q5J0L9_9ACTN</name>
<dbReference type="NCBIfam" id="NF008730">
    <property type="entry name" value="PRK11750.1"/>
    <property type="match status" value="1"/>
</dbReference>
<dbReference type="InterPro" id="IPR006982">
    <property type="entry name" value="Glu_synth_centr_N"/>
</dbReference>
<dbReference type="FunFam" id="3.20.20.70:FF:000031">
    <property type="entry name" value="Glutamate synthase 1 [NADH]"/>
    <property type="match status" value="1"/>
</dbReference>
<dbReference type="InterPro" id="IPR050711">
    <property type="entry name" value="ET-N_metabolism_enzyme"/>
</dbReference>
<evidence type="ECO:0000313" key="19">
    <source>
        <dbReference type="Proteomes" id="UP000291189"/>
    </source>
</evidence>
<dbReference type="GO" id="GO:0046872">
    <property type="term" value="F:metal ion binding"/>
    <property type="evidence" value="ECO:0007669"/>
    <property type="project" value="UniProtKB-KW"/>
</dbReference>
<evidence type="ECO:0000256" key="4">
    <source>
        <dbReference type="ARBA" id="ARBA00009716"/>
    </source>
</evidence>
<comment type="caution">
    <text evidence="18">The sequence shown here is derived from an EMBL/GenBank/DDBJ whole genome shotgun (WGS) entry which is preliminary data.</text>
</comment>
<keyword evidence="12" id="KW-0408">Iron</keyword>
<dbReference type="Pfam" id="PF04898">
    <property type="entry name" value="Glu_syn_central"/>
    <property type="match status" value="1"/>
</dbReference>
<dbReference type="GO" id="GO:0051538">
    <property type="term" value="F:3 iron, 4 sulfur cluster binding"/>
    <property type="evidence" value="ECO:0007669"/>
    <property type="project" value="UniProtKB-KW"/>
</dbReference>
<evidence type="ECO:0000256" key="15">
    <source>
        <dbReference type="ARBA" id="ARBA00023291"/>
    </source>
</evidence>
<evidence type="ECO:0000256" key="7">
    <source>
        <dbReference type="ARBA" id="ARBA00022643"/>
    </source>
</evidence>
<dbReference type="FunFam" id="2.160.20.60:FF:000001">
    <property type="entry name" value="Glutamate synthase, large subunit"/>
    <property type="match status" value="1"/>
</dbReference>
<dbReference type="PANTHER" id="PTHR11938">
    <property type="entry name" value="FAD NADPH DEHYDROGENASE/OXIDOREDUCTASE"/>
    <property type="match status" value="1"/>
</dbReference>
<dbReference type="Gene3D" id="3.20.20.70">
    <property type="entry name" value="Aldolase class I"/>
    <property type="match status" value="2"/>
</dbReference>
<evidence type="ECO:0000313" key="18">
    <source>
        <dbReference type="EMBL" id="RYU11894.1"/>
    </source>
</evidence>
<proteinExistence type="inferred from homology"/>
<dbReference type="CDD" id="cd02808">
    <property type="entry name" value="GltS_FMN"/>
    <property type="match status" value="1"/>
</dbReference>
<keyword evidence="6" id="KW-0285">Flavoprotein</keyword>
<dbReference type="GO" id="GO:0004355">
    <property type="term" value="F:glutamate synthase (NADPH) activity"/>
    <property type="evidence" value="ECO:0007669"/>
    <property type="project" value="UniProtKB-EC"/>
</dbReference>
<evidence type="ECO:0000256" key="6">
    <source>
        <dbReference type="ARBA" id="ARBA00022630"/>
    </source>
</evidence>